<evidence type="ECO:0000313" key="1">
    <source>
        <dbReference type="EMBL" id="CAD8203051.1"/>
    </source>
</evidence>
<keyword evidence="2" id="KW-1185">Reference proteome</keyword>
<organism evidence="1 2">
    <name type="scientific">Paramecium pentaurelia</name>
    <dbReference type="NCBI Taxonomy" id="43138"/>
    <lineage>
        <taxon>Eukaryota</taxon>
        <taxon>Sar</taxon>
        <taxon>Alveolata</taxon>
        <taxon>Ciliophora</taxon>
        <taxon>Intramacronucleata</taxon>
        <taxon>Oligohymenophorea</taxon>
        <taxon>Peniculida</taxon>
        <taxon>Parameciidae</taxon>
        <taxon>Paramecium</taxon>
    </lineage>
</organism>
<reference evidence="1" key="1">
    <citation type="submission" date="2021-01" db="EMBL/GenBank/DDBJ databases">
        <authorList>
            <consortium name="Genoscope - CEA"/>
            <person name="William W."/>
        </authorList>
    </citation>
    <scope>NUCLEOTIDE SEQUENCE</scope>
</reference>
<protein>
    <submittedName>
        <fullName evidence="1">Uncharacterized protein</fullName>
    </submittedName>
</protein>
<dbReference type="EMBL" id="CAJJDO010000133">
    <property type="protein sequence ID" value="CAD8203051.1"/>
    <property type="molecule type" value="Genomic_DNA"/>
</dbReference>
<comment type="caution">
    <text evidence="1">The sequence shown here is derived from an EMBL/GenBank/DDBJ whole genome shotgun (WGS) entry which is preliminary data.</text>
</comment>
<accession>A0A8S1XP74</accession>
<proteinExistence type="predicted"/>
<sequence>MHIYLRNLYNPTDGCAKVPSIRKKFENLLQLLTSNRGFCTPRGSARKDYGATDATSKAITFNSLKDTTDQECNYIWGDQFVKLVMKVQVQVHVTVDQKIKMNQLQCQSLKNSTKKKSRITNAKRAQVYFENHNDETECKKNVDVAYTIKLKVQQDYQLYKYLLFNCKLYLRIVIQIC</sequence>
<evidence type="ECO:0000313" key="2">
    <source>
        <dbReference type="Proteomes" id="UP000689195"/>
    </source>
</evidence>
<dbReference type="AlphaFoldDB" id="A0A8S1XP74"/>
<gene>
    <name evidence="1" type="ORF">PPENT_87.1.T1330003</name>
</gene>
<name>A0A8S1XP74_9CILI</name>
<dbReference type="Proteomes" id="UP000689195">
    <property type="component" value="Unassembled WGS sequence"/>
</dbReference>